<feature type="compositionally biased region" description="Acidic residues" evidence="1">
    <location>
        <begin position="1"/>
        <end position="28"/>
    </location>
</feature>
<gene>
    <name evidence="2" type="ORF">CAOG_009733</name>
</gene>
<keyword evidence="3" id="KW-1185">Reference proteome</keyword>
<dbReference type="AlphaFoldDB" id="A0A0D2UDM5"/>
<name>A0A0D2UDM5_CAPO3</name>
<dbReference type="InParanoid" id="A0A0D2UDM5"/>
<accession>A0A0D2UDM5</accession>
<dbReference type="Proteomes" id="UP000008743">
    <property type="component" value="Unassembled WGS sequence"/>
</dbReference>
<proteinExistence type="predicted"/>
<protein>
    <submittedName>
        <fullName evidence="2">Uncharacterized protein</fullName>
    </submittedName>
</protein>
<evidence type="ECO:0000313" key="2">
    <source>
        <dbReference type="EMBL" id="KJE93131.1"/>
    </source>
</evidence>
<organism evidence="2 3">
    <name type="scientific">Capsaspora owczarzaki (strain ATCC 30864)</name>
    <dbReference type="NCBI Taxonomy" id="595528"/>
    <lineage>
        <taxon>Eukaryota</taxon>
        <taxon>Filasterea</taxon>
        <taxon>Capsaspora</taxon>
    </lineage>
</organism>
<evidence type="ECO:0000313" key="3">
    <source>
        <dbReference type="Proteomes" id="UP000008743"/>
    </source>
</evidence>
<feature type="region of interest" description="Disordered" evidence="1">
    <location>
        <begin position="1"/>
        <end position="40"/>
    </location>
</feature>
<reference evidence="3" key="1">
    <citation type="submission" date="2011-02" db="EMBL/GenBank/DDBJ databases">
        <title>The Genome Sequence of Capsaspora owczarzaki ATCC 30864.</title>
        <authorList>
            <person name="Russ C."/>
            <person name="Cuomo C."/>
            <person name="Burger G."/>
            <person name="Gray M.W."/>
            <person name="Holland P.W.H."/>
            <person name="King N."/>
            <person name="Lang F.B.F."/>
            <person name="Roger A.J."/>
            <person name="Ruiz-Trillo I."/>
            <person name="Young S.K."/>
            <person name="Zeng Q."/>
            <person name="Gargeya S."/>
            <person name="Alvarado L."/>
            <person name="Berlin A."/>
            <person name="Chapman S.B."/>
            <person name="Chen Z."/>
            <person name="Freedman E."/>
            <person name="Gellesch M."/>
            <person name="Goldberg J."/>
            <person name="Griggs A."/>
            <person name="Gujja S."/>
            <person name="Heilman E."/>
            <person name="Heiman D."/>
            <person name="Howarth C."/>
            <person name="Mehta T."/>
            <person name="Neiman D."/>
            <person name="Pearson M."/>
            <person name="Roberts A."/>
            <person name="Saif S."/>
            <person name="Shea T."/>
            <person name="Shenoy N."/>
            <person name="Sisk P."/>
            <person name="Stolte C."/>
            <person name="Sykes S."/>
            <person name="White J."/>
            <person name="Yandava C."/>
            <person name="Haas B."/>
            <person name="Nusbaum C."/>
            <person name="Birren B."/>
        </authorList>
    </citation>
    <scope>NUCLEOTIDE SEQUENCE</scope>
    <source>
        <strain evidence="3">ATCC 30864</strain>
    </source>
</reference>
<evidence type="ECO:0000256" key="1">
    <source>
        <dbReference type="SAM" id="MobiDB-lite"/>
    </source>
</evidence>
<dbReference type="EMBL" id="KE346364">
    <property type="protein sequence ID" value="KJE93131.1"/>
    <property type="molecule type" value="Genomic_DNA"/>
</dbReference>
<sequence length="62" mass="7311">MTQNENDEYDDGDSDDDEYDYLLDDADRDEYSSPRDVSQVRIREPRRVTCLRGETANTGYRL</sequence>